<name>A0A0H2RIV8_9AGAM</name>
<dbReference type="InParanoid" id="A0A0H2RIV8"/>
<sequence>MLPPPVHGDPYLCSLWISIAPQAPPARPPGYHADPQVDVALTISQIRLFDRFFIFMSKSPTVQ</sequence>
<dbReference type="EMBL" id="KQ086058">
    <property type="protein sequence ID" value="KLO09373.1"/>
    <property type="molecule type" value="Genomic_DNA"/>
</dbReference>
<gene>
    <name evidence="1" type="ORF">SCHPADRAFT_907820</name>
</gene>
<accession>A0A0H2RIV8</accession>
<dbReference type="Proteomes" id="UP000053477">
    <property type="component" value="Unassembled WGS sequence"/>
</dbReference>
<dbReference type="AlphaFoldDB" id="A0A0H2RIV8"/>
<evidence type="ECO:0000313" key="2">
    <source>
        <dbReference type="Proteomes" id="UP000053477"/>
    </source>
</evidence>
<protein>
    <submittedName>
        <fullName evidence="1">Uncharacterized protein</fullName>
    </submittedName>
</protein>
<reference evidence="1 2" key="1">
    <citation type="submission" date="2015-04" db="EMBL/GenBank/DDBJ databases">
        <title>Complete genome sequence of Schizopora paradoxa KUC8140, a cosmopolitan wood degrader in East Asia.</title>
        <authorList>
            <consortium name="DOE Joint Genome Institute"/>
            <person name="Min B."/>
            <person name="Park H."/>
            <person name="Jang Y."/>
            <person name="Kim J.-J."/>
            <person name="Kim K.H."/>
            <person name="Pangilinan J."/>
            <person name="Lipzen A."/>
            <person name="Riley R."/>
            <person name="Grigoriev I.V."/>
            <person name="Spatafora J.W."/>
            <person name="Choi I.-G."/>
        </authorList>
    </citation>
    <scope>NUCLEOTIDE SEQUENCE [LARGE SCALE GENOMIC DNA]</scope>
    <source>
        <strain evidence="1 2">KUC8140</strain>
    </source>
</reference>
<organism evidence="1 2">
    <name type="scientific">Schizopora paradoxa</name>
    <dbReference type="NCBI Taxonomy" id="27342"/>
    <lineage>
        <taxon>Eukaryota</taxon>
        <taxon>Fungi</taxon>
        <taxon>Dikarya</taxon>
        <taxon>Basidiomycota</taxon>
        <taxon>Agaricomycotina</taxon>
        <taxon>Agaricomycetes</taxon>
        <taxon>Hymenochaetales</taxon>
        <taxon>Schizoporaceae</taxon>
        <taxon>Schizopora</taxon>
    </lineage>
</organism>
<keyword evidence="2" id="KW-1185">Reference proteome</keyword>
<evidence type="ECO:0000313" key="1">
    <source>
        <dbReference type="EMBL" id="KLO09373.1"/>
    </source>
</evidence>
<proteinExistence type="predicted"/>